<evidence type="ECO:0000259" key="1">
    <source>
        <dbReference type="Pfam" id="PF13518"/>
    </source>
</evidence>
<dbReference type="InterPro" id="IPR055247">
    <property type="entry name" value="InsJ-like_HTH"/>
</dbReference>
<organism evidence="2 3">
    <name type="scientific">Lederbergia galactosidilytica</name>
    <dbReference type="NCBI Taxonomy" id="217031"/>
    <lineage>
        <taxon>Bacteria</taxon>
        <taxon>Bacillati</taxon>
        <taxon>Bacillota</taxon>
        <taxon>Bacilli</taxon>
        <taxon>Bacillales</taxon>
        <taxon>Bacillaceae</taxon>
        <taxon>Lederbergia</taxon>
    </lineage>
</organism>
<dbReference type="Proteomes" id="UP000053881">
    <property type="component" value="Unassembled WGS sequence"/>
</dbReference>
<dbReference type="AlphaFoldDB" id="A0A0Q9XXX0"/>
<dbReference type="EMBL" id="LGPB01000077">
    <property type="protein sequence ID" value="KRG13429.1"/>
    <property type="molecule type" value="Genomic_DNA"/>
</dbReference>
<feature type="domain" description="Insertion element IS150 protein InsJ-like helix-turn-helix" evidence="1">
    <location>
        <begin position="4"/>
        <end position="41"/>
    </location>
</feature>
<gene>
    <name evidence="2" type="ORF">ACA29_08960</name>
</gene>
<dbReference type="Pfam" id="PF13518">
    <property type="entry name" value="HTH_28"/>
    <property type="match status" value="1"/>
</dbReference>
<name>A0A0Q9XXX0_9BACI</name>
<dbReference type="InterPro" id="IPR009057">
    <property type="entry name" value="Homeodomain-like_sf"/>
</dbReference>
<evidence type="ECO:0000313" key="2">
    <source>
        <dbReference type="EMBL" id="KRG13429.1"/>
    </source>
</evidence>
<dbReference type="SUPFAM" id="SSF46689">
    <property type="entry name" value="Homeodomain-like"/>
    <property type="match status" value="1"/>
</dbReference>
<evidence type="ECO:0000313" key="3">
    <source>
        <dbReference type="Proteomes" id="UP000053881"/>
    </source>
</evidence>
<comment type="caution">
    <text evidence="2">The sequence shown here is derived from an EMBL/GenBank/DDBJ whole genome shotgun (WGS) entry which is preliminary data.</text>
</comment>
<protein>
    <recommendedName>
        <fullName evidence="1">Insertion element IS150 protein InsJ-like helix-turn-helix domain-containing protein</fullName>
    </recommendedName>
</protein>
<dbReference type="Gene3D" id="1.10.10.60">
    <property type="entry name" value="Homeodomain-like"/>
    <property type="match status" value="1"/>
</dbReference>
<reference evidence="2 3" key="1">
    <citation type="submission" date="2015-06" db="EMBL/GenBank/DDBJ databases">
        <title>Genome sequencing project of Bacillus galactosidilyticus PL133.</title>
        <authorList>
            <person name="Gaiero J."/>
            <person name="Nicol R."/>
            <person name="Habash M."/>
        </authorList>
    </citation>
    <scope>NUCLEOTIDE SEQUENCE [LARGE SCALE GENOMIC DNA]</scope>
    <source>
        <strain evidence="2 3">PL133</strain>
    </source>
</reference>
<dbReference type="PATRIC" id="fig|217031.4.peg.2958"/>
<sequence length="86" mass="9996">MNREKNLKAIAEESGVSKRTLHYWVSKYQQFGLIGLIRKSRTDSGIFKVENEVQEEIKNLILSHKRNSVTSIHRKICGVCQYSCRI</sequence>
<proteinExistence type="predicted"/>
<accession>A0A0Q9XXX0</accession>